<dbReference type="STRING" id="6313.A0A0K0DCM0"/>
<name>A0A0K0DCM0_ANGCA</name>
<protein>
    <submittedName>
        <fullName evidence="2">C2H2-type domain-containing protein</fullName>
    </submittedName>
</protein>
<reference evidence="1" key="1">
    <citation type="submission" date="2012-09" db="EMBL/GenBank/DDBJ databases">
        <authorList>
            <person name="Martin A.A."/>
        </authorList>
    </citation>
    <scope>NUCLEOTIDE SEQUENCE</scope>
</reference>
<organism evidence="1 2">
    <name type="scientific">Angiostrongylus cantonensis</name>
    <name type="common">Rat lungworm</name>
    <dbReference type="NCBI Taxonomy" id="6313"/>
    <lineage>
        <taxon>Eukaryota</taxon>
        <taxon>Metazoa</taxon>
        <taxon>Ecdysozoa</taxon>
        <taxon>Nematoda</taxon>
        <taxon>Chromadorea</taxon>
        <taxon>Rhabditida</taxon>
        <taxon>Rhabditina</taxon>
        <taxon>Rhabditomorpha</taxon>
        <taxon>Strongyloidea</taxon>
        <taxon>Metastrongylidae</taxon>
        <taxon>Angiostrongylus</taxon>
    </lineage>
</organism>
<dbReference type="WBParaSite" id="ACAC_0000833601-mRNA-1">
    <property type="protein sequence ID" value="ACAC_0000833601-mRNA-1"/>
    <property type="gene ID" value="ACAC_0000833601"/>
</dbReference>
<dbReference type="Proteomes" id="UP000035642">
    <property type="component" value="Unassembled WGS sequence"/>
</dbReference>
<evidence type="ECO:0000313" key="1">
    <source>
        <dbReference type="Proteomes" id="UP000035642"/>
    </source>
</evidence>
<dbReference type="AlphaFoldDB" id="A0A0K0DCM0"/>
<proteinExistence type="predicted"/>
<keyword evidence="1" id="KW-1185">Reference proteome</keyword>
<reference evidence="2" key="2">
    <citation type="submission" date="2017-02" db="UniProtKB">
        <authorList>
            <consortium name="WormBaseParasite"/>
        </authorList>
    </citation>
    <scope>IDENTIFICATION</scope>
</reference>
<sequence length="283" mass="31903">MRRRPPVFKQSYIAANTSKLKRRRITDGKSGALRTYRLHSTTGLINALENGTEEVSHLLRNSCNLLLECRCCKSIFRHAKYFHKHKMSVCRAYHRPIAPSYEEVLAFQKQVAALWDADQPSTSKQVHEHNKPSPAFHVVGNEPYFIDSYDGIEELCGESRTDSPEPGEFLEEPSTTIFTSERLGDDDEIEEGEYIERLPTDNCPPSQSLIKAPDEGSDIVDQIDSSNAGESDTISLTESPVHNGQLQFPIFNDQLLESPTHTDYFGKGDKMIINPALSTIQME</sequence>
<evidence type="ECO:0000313" key="2">
    <source>
        <dbReference type="WBParaSite" id="ACAC_0000833601-mRNA-1"/>
    </source>
</evidence>
<accession>A0A0K0DCM0</accession>